<evidence type="ECO:0000256" key="1">
    <source>
        <dbReference type="ARBA" id="ARBA00023186"/>
    </source>
</evidence>
<dbReference type="Pfam" id="PF00226">
    <property type="entry name" value="DnaJ"/>
    <property type="match status" value="1"/>
</dbReference>
<dbReference type="Gene3D" id="1.10.287.110">
    <property type="entry name" value="DnaJ domain"/>
    <property type="match status" value="1"/>
</dbReference>
<dbReference type="InterPro" id="IPR001623">
    <property type="entry name" value="DnaJ_domain"/>
</dbReference>
<evidence type="ECO:0000313" key="5">
    <source>
        <dbReference type="Proteomes" id="UP000032068"/>
    </source>
</evidence>
<name>A0A0D0I706_9PSED</name>
<comment type="caution">
    <text evidence="4">The sequence shown here is derived from an EMBL/GenBank/DDBJ whole genome shotgun (WGS) entry which is preliminary data.</text>
</comment>
<protein>
    <submittedName>
        <fullName evidence="4">Molecular chaperone DnaJ</fullName>
    </submittedName>
</protein>
<feature type="transmembrane region" description="Helical" evidence="2">
    <location>
        <begin position="12"/>
        <end position="32"/>
    </location>
</feature>
<accession>A0A0D0I706</accession>
<dbReference type="RefSeq" id="WP_042556594.1">
    <property type="nucleotide sequence ID" value="NZ_JXQW01000118.1"/>
</dbReference>
<dbReference type="Gene3D" id="1.10.3680.10">
    <property type="entry name" value="TerB-like"/>
    <property type="match status" value="1"/>
</dbReference>
<dbReference type="EMBL" id="JXQW01000118">
    <property type="protein sequence ID" value="KIP88687.1"/>
    <property type="molecule type" value="Genomic_DNA"/>
</dbReference>
<proteinExistence type="predicted"/>
<keyword evidence="2" id="KW-0812">Transmembrane</keyword>
<dbReference type="InterPro" id="IPR007791">
    <property type="entry name" value="DjlA_N"/>
</dbReference>
<feature type="domain" description="J" evidence="3">
    <location>
        <begin position="186"/>
        <end position="252"/>
    </location>
</feature>
<dbReference type="SUPFAM" id="SSF158682">
    <property type="entry name" value="TerB-like"/>
    <property type="match status" value="1"/>
</dbReference>
<dbReference type="Proteomes" id="UP000032068">
    <property type="component" value="Unassembled WGS sequence"/>
</dbReference>
<dbReference type="SUPFAM" id="SSF46565">
    <property type="entry name" value="Chaperone J-domain"/>
    <property type="match status" value="1"/>
</dbReference>
<dbReference type="OrthoDB" id="9782583at2"/>
<evidence type="ECO:0000259" key="3">
    <source>
        <dbReference type="PROSITE" id="PS50076"/>
    </source>
</evidence>
<keyword evidence="1" id="KW-0143">Chaperone</keyword>
<dbReference type="AlphaFoldDB" id="A0A0D0I706"/>
<dbReference type="InterPro" id="IPR036869">
    <property type="entry name" value="J_dom_sf"/>
</dbReference>
<dbReference type="CDD" id="cd07316">
    <property type="entry name" value="terB_like_DjlA"/>
    <property type="match status" value="1"/>
</dbReference>
<dbReference type="SMART" id="SM00271">
    <property type="entry name" value="DnaJ"/>
    <property type="match status" value="1"/>
</dbReference>
<dbReference type="PRINTS" id="PR00625">
    <property type="entry name" value="JDOMAIN"/>
</dbReference>
<dbReference type="PANTHER" id="PTHR24074">
    <property type="entry name" value="CO-CHAPERONE PROTEIN DJLA"/>
    <property type="match status" value="1"/>
</dbReference>
<dbReference type="Pfam" id="PF05099">
    <property type="entry name" value="TerB"/>
    <property type="match status" value="1"/>
</dbReference>
<evidence type="ECO:0000313" key="4">
    <source>
        <dbReference type="EMBL" id="KIP88687.1"/>
    </source>
</evidence>
<dbReference type="CDD" id="cd06257">
    <property type="entry name" value="DnaJ"/>
    <property type="match status" value="1"/>
</dbReference>
<keyword evidence="2" id="KW-0472">Membrane</keyword>
<gene>
    <name evidence="4" type="ORF">RU08_24995</name>
</gene>
<dbReference type="InterPro" id="IPR029024">
    <property type="entry name" value="TerB-like"/>
</dbReference>
<dbReference type="InterPro" id="IPR050817">
    <property type="entry name" value="DjlA_DnaK_co-chaperone"/>
</dbReference>
<keyword evidence="2" id="KW-1133">Transmembrane helix</keyword>
<reference evidence="4 5" key="1">
    <citation type="submission" date="2014-12" db="EMBL/GenBank/DDBJ databases">
        <title>16Stimator: statistical estimation of ribosomal gene copy numbers from draft genome assemblies.</title>
        <authorList>
            <person name="Perisin M.A."/>
            <person name="Vetter M."/>
            <person name="Gilbert J.A."/>
            <person name="Bergelson J."/>
        </authorList>
    </citation>
    <scope>NUCLEOTIDE SEQUENCE [LARGE SCALE GENOMIC DNA]</scope>
    <source>
        <strain evidence="4 5">MEJ086</strain>
    </source>
</reference>
<evidence type="ECO:0000256" key="2">
    <source>
        <dbReference type="SAM" id="Phobius"/>
    </source>
</evidence>
<dbReference type="PROSITE" id="PS50076">
    <property type="entry name" value="DNAJ_2"/>
    <property type="match status" value="1"/>
</dbReference>
<sequence length="252" mass="27661">MYWPLTLVGAVAGYALASIPGLLLGGLLGQVLDRRLGLRGWKALGERLRSASAVGDEHLLFVMLGRLAKSDGVVQQAHIRQARAEMQRLAVGEAAKASAIDAFSRGKTGQDNLRGPLQRRRADADALLRACWRMAWADGRVGQAERELILLWGKWLGVSADAQEALSAAYSPRRGPPTAAPDSYQQALRLLGVNAESDTQQIKKAYRRLLSRHHPDKMAGSGAVPEKVREATEKTRELHNAYALIRQRRGFR</sequence>
<organism evidence="4 5">
    <name type="scientific">Pseudomonas fulva</name>
    <dbReference type="NCBI Taxonomy" id="47880"/>
    <lineage>
        <taxon>Bacteria</taxon>
        <taxon>Pseudomonadati</taxon>
        <taxon>Pseudomonadota</taxon>
        <taxon>Gammaproteobacteria</taxon>
        <taxon>Pseudomonadales</taxon>
        <taxon>Pseudomonadaceae</taxon>
        <taxon>Pseudomonas</taxon>
    </lineage>
</organism>